<dbReference type="EMBL" id="ABXU01000065">
    <property type="protein sequence ID" value="EEB32980.1"/>
    <property type="molecule type" value="Genomic_DNA"/>
</dbReference>
<gene>
    <name evidence="1" type="ORF">DESPIG_02192</name>
</gene>
<proteinExistence type="predicted"/>
<evidence type="ECO:0000313" key="1">
    <source>
        <dbReference type="EMBL" id="EEB32980.1"/>
    </source>
</evidence>
<reference evidence="1 2" key="2">
    <citation type="submission" date="2008-10" db="EMBL/GenBank/DDBJ databases">
        <authorList>
            <person name="Fulton L."/>
            <person name="Clifton S."/>
            <person name="Fulton B."/>
            <person name="Xu J."/>
            <person name="Minx P."/>
            <person name="Pepin K.H."/>
            <person name="Johnson M."/>
            <person name="Bhonagiri V."/>
            <person name="Nash W.E."/>
            <person name="Mardis E.R."/>
            <person name="Wilson R.K."/>
        </authorList>
    </citation>
    <scope>NUCLEOTIDE SEQUENCE [LARGE SCALE GENOMIC DNA]</scope>
    <source>
        <strain evidence="1 2">ATCC 29098</strain>
    </source>
</reference>
<dbReference type="AlphaFoldDB" id="B6WVS4"/>
<reference evidence="1 2" key="1">
    <citation type="submission" date="2008-10" db="EMBL/GenBank/DDBJ databases">
        <title>Draft genome sequence of Desulvovibrio piger (ATCC 29098).</title>
        <authorList>
            <person name="Sudarsanam P."/>
            <person name="Ley R."/>
            <person name="Guruge J."/>
            <person name="Turnbaugh P.J."/>
            <person name="Mahowald M."/>
            <person name="Liep D."/>
            <person name="Gordon J."/>
        </authorList>
    </citation>
    <scope>NUCLEOTIDE SEQUENCE [LARGE SCALE GENOMIC DNA]</scope>
    <source>
        <strain evidence="1 2">ATCC 29098</strain>
    </source>
</reference>
<sequence>MSTPTSRNRARIKNKKYFYLSILTNSPSSISRHMSLFGDFTVNKKRHISPKRDNRLCLRTVPDVPRRCASSTAEGAGYHVP</sequence>
<evidence type="ECO:0000313" key="2">
    <source>
        <dbReference type="Proteomes" id="UP000003676"/>
    </source>
</evidence>
<organism evidence="1 2">
    <name type="scientific">Desulfovibrio piger ATCC 29098</name>
    <dbReference type="NCBI Taxonomy" id="411464"/>
    <lineage>
        <taxon>Bacteria</taxon>
        <taxon>Pseudomonadati</taxon>
        <taxon>Thermodesulfobacteriota</taxon>
        <taxon>Desulfovibrionia</taxon>
        <taxon>Desulfovibrionales</taxon>
        <taxon>Desulfovibrionaceae</taxon>
        <taxon>Desulfovibrio</taxon>
    </lineage>
</organism>
<accession>B6WVS4</accession>
<dbReference type="Proteomes" id="UP000003676">
    <property type="component" value="Unassembled WGS sequence"/>
</dbReference>
<protein>
    <submittedName>
        <fullName evidence="1">Uncharacterized protein</fullName>
    </submittedName>
</protein>
<dbReference type="HOGENOM" id="CLU_2568298_0_0_7"/>
<comment type="caution">
    <text evidence="1">The sequence shown here is derived from an EMBL/GenBank/DDBJ whole genome shotgun (WGS) entry which is preliminary data.</text>
</comment>
<name>B6WVS4_9BACT</name>